<protein>
    <submittedName>
        <fullName evidence="5">Unannotated protein</fullName>
    </submittedName>
</protein>
<dbReference type="PANTHER" id="PTHR43179">
    <property type="entry name" value="RHAMNOSYLTRANSFERASE WBBL"/>
    <property type="match status" value="1"/>
</dbReference>
<dbReference type="GO" id="GO:0016757">
    <property type="term" value="F:glycosyltransferase activity"/>
    <property type="evidence" value="ECO:0007669"/>
    <property type="project" value="UniProtKB-KW"/>
</dbReference>
<sequence>MAVIPTLGVNIARLHESVSSLVRTDTTCRLALIIVWNDPRQPVPKFDEVTVLEPGMNLGFPGALNHARRRIDAEFLWVMQDDVRVAPDCLDNLLRRMSAPDRPALVAPVYLDPDGLIPGQSRGGIVGPDGKMESRIPAESIAPEYFDRRQRMDWVASSGSLARLSAWDSVGGWDPDFYPVIWSDVDFGFRLTRAGFVVALEPDARIEHDINGSTPSLLAHHLFARNGERFRFKNFPAETAGDSLPTDGDRPDANIGVDDAQARQVARAAGLALLDFAAYASAAWQHQERKIRSMGVNAPVDEGQ</sequence>
<dbReference type="Gene3D" id="3.90.550.10">
    <property type="entry name" value="Spore Coat Polysaccharide Biosynthesis Protein SpsA, Chain A"/>
    <property type="match status" value="1"/>
</dbReference>
<dbReference type="AlphaFoldDB" id="A0A6J6IIF3"/>
<comment type="similarity">
    <text evidence="1">Belongs to the glycosyltransferase 2 family.</text>
</comment>
<evidence type="ECO:0000259" key="4">
    <source>
        <dbReference type="Pfam" id="PF00535"/>
    </source>
</evidence>
<gene>
    <name evidence="5" type="ORF">UFOPK1835_02038</name>
</gene>
<feature type="domain" description="Glycosyltransferase 2-like" evidence="4">
    <location>
        <begin position="3"/>
        <end position="110"/>
    </location>
</feature>
<evidence type="ECO:0000313" key="5">
    <source>
        <dbReference type="EMBL" id="CAB4624281.1"/>
    </source>
</evidence>
<dbReference type="EMBL" id="CAEZUP010000132">
    <property type="protein sequence ID" value="CAB4624281.1"/>
    <property type="molecule type" value="Genomic_DNA"/>
</dbReference>
<evidence type="ECO:0000256" key="2">
    <source>
        <dbReference type="ARBA" id="ARBA00022676"/>
    </source>
</evidence>
<keyword evidence="3" id="KW-0808">Transferase</keyword>
<keyword evidence="2" id="KW-0328">Glycosyltransferase</keyword>
<dbReference type="InterPro" id="IPR001173">
    <property type="entry name" value="Glyco_trans_2-like"/>
</dbReference>
<dbReference type="PANTHER" id="PTHR43179:SF12">
    <property type="entry name" value="GALACTOFURANOSYLTRANSFERASE GLFT2"/>
    <property type="match status" value="1"/>
</dbReference>
<evidence type="ECO:0000256" key="1">
    <source>
        <dbReference type="ARBA" id="ARBA00006739"/>
    </source>
</evidence>
<dbReference type="SUPFAM" id="SSF53448">
    <property type="entry name" value="Nucleotide-diphospho-sugar transferases"/>
    <property type="match status" value="1"/>
</dbReference>
<proteinExistence type="inferred from homology"/>
<reference evidence="5" key="1">
    <citation type="submission" date="2020-05" db="EMBL/GenBank/DDBJ databases">
        <authorList>
            <person name="Chiriac C."/>
            <person name="Salcher M."/>
            <person name="Ghai R."/>
            <person name="Kavagutti S V."/>
        </authorList>
    </citation>
    <scope>NUCLEOTIDE SEQUENCE</scope>
</reference>
<dbReference type="Pfam" id="PF00535">
    <property type="entry name" value="Glycos_transf_2"/>
    <property type="match status" value="1"/>
</dbReference>
<dbReference type="InterPro" id="IPR029044">
    <property type="entry name" value="Nucleotide-diphossugar_trans"/>
</dbReference>
<organism evidence="5">
    <name type="scientific">freshwater metagenome</name>
    <dbReference type="NCBI Taxonomy" id="449393"/>
    <lineage>
        <taxon>unclassified sequences</taxon>
        <taxon>metagenomes</taxon>
        <taxon>ecological metagenomes</taxon>
    </lineage>
</organism>
<evidence type="ECO:0000256" key="3">
    <source>
        <dbReference type="ARBA" id="ARBA00022679"/>
    </source>
</evidence>
<accession>A0A6J6IIF3</accession>
<name>A0A6J6IIF3_9ZZZZ</name>